<keyword evidence="3" id="KW-1185">Reference proteome</keyword>
<evidence type="ECO:0000313" key="3">
    <source>
        <dbReference type="Proteomes" id="UP000554965"/>
    </source>
</evidence>
<protein>
    <submittedName>
        <fullName evidence="2">Uncharacterized protein</fullName>
    </submittedName>
</protein>
<organism evidence="2 3">
    <name type="scientific">Mycobacterium simulans</name>
    <dbReference type="NCBI Taxonomy" id="627089"/>
    <lineage>
        <taxon>Bacteria</taxon>
        <taxon>Bacillati</taxon>
        <taxon>Actinomycetota</taxon>
        <taxon>Actinomycetes</taxon>
        <taxon>Mycobacteriales</taxon>
        <taxon>Mycobacteriaceae</taxon>
        <taxon>Mycobacterium</taxon>
    </lineage>
</organism>
<reference evidence="2 3" key="1">
    <citation type="submission" date="2017-10" db="EMBL/GenBank/DDBJ databases">
        <authorList>
            <consortium name="Urmite Genomes"/>
        </authorList>
    </citation>
    <scope>NUCLEOTIDE SEQUENCE [LARGE SCALE GENOMIC DNA]</scope>
    <source>
        <strain evidence="2 3">FB-527</strain>
    </source>
</reference>
<sequence>MLLVGVRGGKDLRPKVTGDLDRGLTDPARAAVDEHPLASTQPTQLDQRDIGRRKRHRHRRGLLKRHPGGDGHHHAVIGDRGRGKGVVREQTHHRIPALHSAHIIGNVDDHAGGFAA</sequence>
<dbReference type="Proteomes" id="UP000554965">
    <property type="component" value="Unassembled WGS sequence"/>
</dbReference>
<comment type="caution">
    <text evidence="2">The sequence shown here is derived from an EMBL/GenBank/DDBJ whole genome shotgun (WGS) entry which is preliminary data.</text>
</comment>
<gene>
    <name evidence="2" type="ORF">MSIMFB_03239</name>
</gene>
<feature type="compositionally biased region" description="Basic residues" evidence="1">
    <location>
        <begin position="51"/>
        <end position="66"/>
    </location>
</feature>
<evidence type="ECO:0000256" key="1">
    <source>
        <dbReference type="SAM" id="MobiDB-lite"/>
    </source>
</evidence>
<accession>A0A7Z7ILE6</accession>
<name>A0A7Z7ILE6_9MYCO</name>
<feature type="compositionally biased region" description="Basic and acidic residues" evidence="1">
    <location>
        <begin position="8"/>
        <end position="24"/>
    </location>
</feature>
<feature type="region of interest" description="Disordered" evidence="1">
    <location>
        <begin position="1"/>
        <end position="90"/>
    </location>
</feature>
<evidence type="ECO:0000313" key="2">
    <source>
        <dbReference type="EMBL" id="SOJ55760.1"/>
    </source>
</evidence>
<dbReference type="EMBL" id="OCTY01000002">
    <property type="protein sequence ID" value="SOJ55760.1"/>
    <property type="molecule type" value="Genomic_DNA"/>
</dbReference>
<proteinExistence type="predicted"/>
<feature type="compositionally biased region" description="Basic and acidic residues" evidence="1">
    <location>
        <begin position="67"/>
        <end position="90"/>
    </location>
</feature>
<dbReference type="AlphaFoldDB" id="A0A7Z7ILE6"/>